<comment type="catalytic activity">
    <reaction evidence="10">
        <text>7,8-dihydroneopterin 3'-triphosphate + H2O = 6-carboxy-5,6,7,8-tetrahydropterin + triphosphate + acetaldehyde + 2 H(+)</text>
        <dbReference type="Rhea" id="RHEA:27966"/>
        <dbReference type="ChEBI" id="CHEBI:15343"/>
        <dbReference type="ChEBI" id="CHEBI:15377"/>
        <dbReference type="ChEBI" id="CHEBI:15378"/>
        <dbReference type="ChEBI" id="CHEBI:18036"/>
        <dbReference type="ChEBI" id="CHEBI:58462"/>
        <dbReference type="ChEBI" id="CHEBI:61032"/>
        <dbReference type="EC" id="4.1.2.50"/>
    </reaction>
</comment>
<dbReference type="SUPFAM" id="SSF55620">
    <property type="entry name" value="Tetrahydrobiopterin biosynthesis enzymes-like"/>
    <property type="match status" value="1"/>
</dbReference>
<dbReference type="InterPro" id="IPR038418">
    <property type="entry name" value="6-PTP_synth/QueD_sf"/>
</dbReference>
<name>A0A1X7K0R6_9BACT</name>
<dbReference type="Gene3D" id="3.30.479.10">
    <property type="entry name" value="6-pyruvoyl tetrahydropterin synthase/QueD"/>
    <property type="match status" value="1"/>
</dbReference>
<dbReference type="Proteomes" id="UP000193804">
    <property type="component" value="Unassembled WGS sequence"/>
</dbReference>
<keyword evidence="12" id="KW-1185">Reference proteome</keyword>
<dbReference type="STRING" id="1028.SAMN05661096_02148"/>
<keyword evidence="8" id="KW-0456">Lyase</keyword>
<dbReference type="PANTHER" id="PTHR12589:SF7">
    <property type="entry name" value="6-PYRUVOYL TETRAHYDROBIOPTERIN SYNTHASE"/>
    <property type="match status" value="1"/>
</dbReference>
<dbReference type="Pfam" id="PF01242">
    <property type="entry name" value="PTPS"/>
    <property type="match status" value="1"/>
</dbReference>
<comment type="cofactor">
    <cofactor evidence="1">
        <name>Zn(2+)</name>
        <dbReference type="ChEBI" id="CHEBI:29105"/>
    </cofactor>
</comment>
<dbReference type="EC" id="4.1.2.50" evidence="4"/>
<evidence type="ECO:0000256" key="1">
    <source>
        <dbReference type="ARBA" id="ARBA00001947"/>
    </source>
</evidence>
<dbReference type="UniPathway" id="UPA00391"/>
<accession>A0A1X7K0R6</accession>
<evidence type="ECO:0000256" key="3">
    <source>
        <dbReference type="ARBA" id="ARBA00008900"/>
    </source>
</evidence>
<sequence>MVYVNRKEHFNAAHKLFNPNWSREKNEEVFGPCANENWHGHNFELIVTVKGEPDPDTGFVVDLKKLSNLIKSEVIDKVDHKNLNMDVPFLEGKMASCEIIIAEFWKILEPKVKDLQEGSSLHKLTLYETPRNFVEFYG</sequence>
<dbReference type="RefSeq" id="WP_085517064.1">
    <property type="nucleotide sequence ID" value="NZ_FXAW01000004.1"/>
</dbReference>
<dbReference type="GO" id="GO:0046872">
    <property type="term" value="F:metal ion binding"/>
    <property type="evidence" value="ECO:0007669"/>
    <property type="project" value="UniProtKB-KW"/>
</dbReference>
<dbReference type="PANTHER" id="PTHR12589">
    <property type="entry name" value="PYRUVOYL TETRAHYDROBIOPTERIN SYNTHASE"/>
    <property type="match status" value="1"/>
</dbReference>
<gene>
    <name evidence="11" type="ORF">SAMN05661096_02148</name>
</gene>
<comment type="similarity">
    <text evidence="3">Belongs to the PTPS family. QueD subfamily.</text>
</comment>
<comment type="pathway">
    <text evidence="2">Purine metabolism; 7-cyano-7-deazaguanine biosynthesis.</text>
</comment>
<dbReference type="OrthoDB" id="9804698at2"/>
<protein>
    <recommendedName>
        <fullName evidence="5">6-carboxy-5,6,7,8-tetrahydropterin synthase</fullName>
        <ecNumber evidence="4">4.1.2.50</ecNumber>
    </recommendedName>
    <alternativeName>
        <fullName evidence="9">Queuosine biosynthesis protein QueD</fullName>
    </alternativeName>
</protein>
<evidence type="ECO:0000256" key="7">
    <source>
        <dbReference type="ARBA" id="ARBA00022833"/>
    </source>
</evidence>
<keyword evidence="7" id="KW-0862">Zinc</keyword>
<dbReference type="AlphaFoldDB" id="A0A1X7K0R6"/>
<reference evidence="12" key="1">
    <citation type="submission" date="2017-04" db="EMBL/GenBank/DDBJ databases">
        <authorList>
            <person name="Varghese N."/>
            <person name="Submissions S."/>
        </authorList>
    </citation>
    <scope>NUCLEOTIDE SEQUENCE [LARGE SCALE GENOMIC DNA]</scope>
    <source>
        <strain evidence="12">DSM 4125</strain>
    </source>
</reference>
<dbReference type="GO" id="GO:0070497">
    <property type="term" value="F:6-carboxytetrahydropterin synthase activity"/>
    <property type="evidence" value="ECO:0007669"/>
    <property type="project" value="UniProtKB-EC"/>
</dbReference>
<dbReference type="FunFam" id="3.30.479.10:FF:000003">
    <property type="entry name" value="6-pyruvoyl tetrahydrobiopterin synthase"/>
    <property type="match status" value="1"/>
</dbReference>
<evidence type="ECO:0000256" key="4">
    <source>
        <dbReference type="ARBA" id="ARBA00012982"/>
    </source>
</evidence>
<evidence type="ECO:0000256" key="9">
    <source>
        <dbReference type="ARBA" id="ARBA00031449"/>
    </source>
</evidence>
<proteinExistence type="inferred from homology"/>
<evidence type="ECO:0000256" key="5">
    <source>
        <dbReference type="ARBA" id="ARBA00018141"/>
    </source>
</evidence>
<evidence type="ECO:0000256" key="2">
    <source>
        <dbReference type="ARBA" id="ARBA00005061"/>
    </source>
</evidence>
<dbReference type="EMBL" id="FXAW01000004">
    <property type="protein sequence ID" value="SMG33691.1"/>
    <property type="molecule type" value="Genomic_DNA"/>
</dbReference>
<evidence type="ECO:0000313" key="12">
    <source>
        <dbReference type="Proteomes" id="UP000193804"/>
    </source>
</evidence>
<evidence type="ECO:0000313" key="11">
    <source>
        <dbReference type="EMBL" id="SMG33691.1"/>
    </source>
</evidence>
<evidence type="ECO:0000256" key="10">
    <source>
        <dbReference type="ARBA" id="ARBA00048807"/>
    </source>
</evidence>
<organism evidence="11 12">
    <name type="scientific">Marivirga sericea</name>
    <dbReference type="NCBI Taxonomy" id="1028"/>
    <lineage>
        <taxon>Bacteria</taxon>
        <taxon>Pseudomonadati</taxon>
        <taxon>Bacteroidota</taxon>
        <taxon>Cytophagia</taxon>
        <taxon>Cytophagales</taxon>
        <taxon>Marivirgaceae</taxon>
        <taxon>Marivirga</taxon>
    </lineage>
</organism>
<evidence type="ECO:0000256" key="8">
    <source>
        <dbReference type="ARBA" id="ARBA00023239"/>
    </source>
</evidence>
<evidence type="ECO:0000256" key="6">
    <source>
        <dbReference type="ARBA" id="ARBA00022723"/>
    </source>
</evidence>
<keyword evidence="6" id="KW-0479">Metal-binding</keyword>
<dbReference type="InterPro" id="IPR007115">
    <property type="entry name" value="6-PTP_synth/QueD"/>
</dbReference>